<feature type="chain" id="PRO_5018332444" evidence="1">
    <location>
        <begin position="26"/>
        <end position="254"/>
    </location>
</feature>
<dbReference type="Pfam" id="PF10988">
    <property type="entry name" value="DUF2807"/>
    <property type="match status" value="1"/>
</dbReference>
<protein>
    <submittedName>
        <fullName evidence="3">Putative autotransporter adhesin-like protein</fullName>
    </submittedName>
</protein>
<reference evidence="3 4" key="1">
    <citation type="submission" date="2018-10" db="EMBL/GenBank/DDBJ databases">
        <title>Genomic Encyclopedia of Archaeal and Bacterial Type Strains, Phase II (KMG-II): from individual species to whole genera.</title>
        <authorList>
            <person name="Goeker M."/>
        </authorList>
    </citation>
    <scope>NUCLEOTIDE SEQUENCE [LARGE SCALE GENOMIC DNA]</scope>
    <source>
        <strain evidence="3 4">DSM 23424</strain>
    </source>
</reference>
<evidence type="ECO:0000313" key="3">
    <source>
        <dbReference type="EMBL" id="RMA57209.1"/>
    </source>
</evidence>
<evidence type="ECO:0000313" key="4">
    <source>
        <dbReference type="Proteomes" id="UP000271339"/>
    </source>
</evidence>
<organism evidence="3 4">
    <name type="scientific">Ulvibacter antarcticus</name>
    <dbReference type="NCBI Taxonomy" id="442714"/>
    <lineage>
        <taxon>Bacteria</taxon>
        <taxon>Pseudomonadati</taxon>
        <taxon>Bacteroidota</taxon>
        <taxon>Flavobacteriia</taxon>
        <taxon>Flavobacteriales</taxon>
        <taxon>Flavobacteriaceae</taxon>
        <taxon>Ulvibacter</taxon>
    </lineage>
</organism>
<dbReference type="Gene3D" id="2.160.20.120">
    <property type="match status" value="1"/>
</dbReference>
<dbReference type="InterPro" id="IPR021255">
    <property type="entry name" value="DUF2807"/>
</dbReference>
<gene>
    <name evidence="3" type="ORF">BXY75_3096</name>
</gene>
<comment type="caution">
    <text evidence="3">The sequence shown here is derived from an EMBL/GenBank/DDBJ whole genome shotgun (WGS) entry which is preliminary data.</text>
</comment>
<feature type="signal peptide" evidence="1">
    <location>
        <begin position="1"/>
        <end position="25"/>
    </location>
</feature>
<keyword evidence="1" id="KW-0732">Signal</keyword>
<feature type="domain" description="Putative auto-transporter adhesin head GIN" evidence="2">
    <location>
        <begin position="44"/>
        <end position="237"/>
    </location>
</feature>
<sequence length="254" mass="27990">MIMIQKSIYIIGLIICCIACNSDSANDCFQTEGSIIETSFDVGEFTEIRIEGEVSLVVKQGEAHEVLVETGENLLNDVTVSVDGETLIIKDDNKCNLFRDYGITKAIVTAPNLTLIRNSSSYDVRSDGVLLYSDLSLVSNTSGGIENVRKGGDFYLEINCERLKISANGQSIFYISGRANSANISFTDENPRFEGENLEVDELKIFQVSANDMIVNPQQKISGIIRGTGDVISVNRPSVNEVQEFYTGRLIFQD</sequence>
<evidence type="ECO:0000259" key="2">
    <source>
        <dbReference type="Pfam" id="PF10988"/>
    </source>
</evidence>
<evidence type="ECO:0000256" key="1">
    <source>
        <dbReference type="SAM" id="SignalP"/>
    </source>
</evidence>
<proteinExistence type="predicted"/>
<accession>A0A3L9YDT8</accession>
<keyword evidence="4" id="KW-1185">Reference proteome</keyword>
<dbReference type="AlphaFoldDB" id="A0A3L9YDT8"/>
<dbReference type="EMBL" id="REFC01000015">
    <property type="protein sequence ID" value="RMA57209.1"/>
    <property type="molecule type" value="Genomic_DNA"/>
</dbReference>
<name>A0A3L9YDT8_9FLAO</name>
<dbReference type="Proteomes" id="UP000271339">
    <property type="component" value="Unassembled WGS sequence"/>
</dbReference>